<name>A0A4Y5YEJ9_9GAMM</name>
<keyword evidence="3" id="KW-1185">Reference proteome</keyword>
<evidence type="ECO:0000313" key="2">
    <source>
        <dbReference type="EMBL" id="QDE30946.1"/>
    </source>
</evidence>
<dbReference type="EMBL" id="CP041036">
    <property type="protein sequence ID" value="QDE30946.1"/>
    <property type="molecule type" value="Genomic_DNA"/>
</dbReference>
<reference evidence="2 3" key="1">
    <citation type="submission" date="2019-06" db="EMBL/GenBank/DDBJ databases">
        <title>The genome of Shewanella sp. SM1901.</title>
        <authorList>
            <person name="Cha Q."/>
        </authorList>
    </citation>
    <scope>NUCLEOTIDE SEQUENCE [LARGE SCALE GENOMIC DNA]</scope>
    <source>
        <strain evidence="2 3">SM1901</strain>
    </source>
</reference>
<dbReference type="RefSeq" id="WP_140233970.1">
    <property type="nucleotide sequence ID" value="NZ_CP041036.1"/>
</dbReference>
<dbReference type="PROSITE" id="PS51257">
    <property type="entry name" value="PROKAR_LIPOPROTEIN"/>
    <property type="match status" value="1"/>
</dbReference>
<dbReference type="AlphaFoldDB" id="A0A4Y5YEJ9"/>
<gene>
    <name evidence="2" type="ORF">FH971_08185</name>
</gene>
<dbReference type="KEGG" id="spol:FH971_08185"/>
<feature type="signal peptide" evidence="1">
    <location>
        <begin position="1"/>
        <end position="19"/>
    </location>
</feature>
<proteinExistence type="predicted"/>
<sequence length="157" mass="17868">MKSGILVTVVFSFILAGCANPLLHTINNSNESFEKNKFPFRYIETEKDKTHTTFQLEPAGIPQQTIASSSELLLKDIFKGLKEKCNFKKEDMVETRKVSSDIPYYYEVWVFNDELSKRSDKRSSISIVLKQYPNGGGVDIFLLGECHSVPKQFTFGN</sequence>
<feature type="chain" id="PRO_5021185637" description="Lipoprotein" evidence="1">
    <location>
        <begin position="20"/>
        <end position="157"/>
    </location>
</feature>
<keyword evidence="1" id="KW-0732">Signal</keyword>
<protein>
    <recommendedName>
        <fullName evidence="4">Lipoprotein</fullName>
    </recommendedName>
</protein>
<dbReference type="Proteomes" id="UP000319809">
    <property type="component" value="Chromosome"/>
</dbReference>
<organism evidence="2 3">
    <name type="scientific">Shewanella polaris</name>
    <dbReference type="NCBI Taxonomy" id="2588449"/>
    <lineage>
        <taxon>Bacteria</taxon>
        <taxon>Pseudomonadati</taxon>
        <taxon>Pseudomonadota</taxon>
        <taxon>Gammaproteobacteria</taxon>
        <taxon>Alteromonadales</taxon>
        <taxon>Shewanellaceae</taxon>
        <taxon>Shewanella</taxon>
    </lineage>
</organism>
<evidence type="ECO:0000256" key="1">
    <source>
        <dbReference type="SAM" id="SignalP"/>
    </source>
</evidence>
<accession>A0A4Y5YEJ9</accession>
<evidence type="ECO:0008006" key="4">
    <source>
        <dbReference type="Google" id="ProtNLM"/>
    </source>
</evidence>
<evidence type="ECO:0000313" key="3">
    <source>
        <dbReference type="Proteomes" id="UP000319809"/>
    </source>
</evidence>